<dbReference type="Proteomes" id="UP001642484">
    <property type="component" value="Unassembled WGS sequence"/>
</dbReference>
<dbReference type="EMBL" id="CAXAMN010014236">
    <property type="protein sequence ID" value="CAK9042847.1"/>
    <property type="molecule type" value="Genomic_DNA"/>
</dbReference>
<name>A0ABP0LWR0_9DINO</name>
<proteinExistence type="predicted"/>
<protein>
    <submittedName>
        <fullName evidence="1">Uncharacterized protein</fullName>
    </submittedName>
</protein>
<sequence>MICRRLRSHSLSGRAAFQGFMYSVWARLSRRTGKGKAAIGGKHHVRRYSPTLRSARVLNLLSAHDAMIITPPWLDAKRRVTPRERAPAKLQEGVQLPVGVEQELRESIERKKMTARWAAKDLRLCHADTKGAKTAARVNAEAVALRPSSAVLTQPESLATPQRSAMPPRGSLPLAQLSHRLELCLGHKVISESAAEPIALPISARSRKISKPT</sequence>
<gene>
    <name evidence="1" type="ORF">CCMP2556_LOCUS22749</name>
</gene>
<comment type="caution">
    <text evidence="1">The sequence shown here is derived from an EMBL/GenBank/DDBJ whole genome shotgun (WGS) entry which is preliminary data.</text>
</comment>
<evidence type="ECO:0000313" key="1">
    <source>
        <dbReference type="EMBL" id="CAK9042847.1"/>
    </source>
</evidence>
<evidence type="ECO:0000313" key="2">
    <source>
        <dbReference type="Proteomes" id="UP001642484"/>
    </source>
</evidence>
<organism evidence="1 2">
    <name type="scientific">Durusdinium trenchii</name>
    <dbReference type="NCBI Taxonomy" id="1381693"/>
    <lineage>
        <taxon>Eukaryota</taxon>
        <taxon>Sar</taxon>
        <taxon>Alveolata</taxon>
        <taxon>Dinophyceae</taxon>
        <taxon>Suessiales</taxon>
        <taxon>Symbiodiniaceae</taxon>
        <taxon>Durusdinium</taxon>
    </lineage>
</organism>
<keyword evidence="2" id="KW-1185">Reference proteome</keyword>
<reference evidence="1 2" key="1">
    <citation type="submission" date="2024-02" db="EMBL/GenBank/DDBJ databases">
        <authorList>
            <person name="Chen Y."/>
            <person name="Shah S."/>
            <person name="Dougan E. K."/>
            <person name="Thang M."/>
            <person name="Chan C."/>
        </authorList>
    </citation>
    <scope>NUCLEOTIDE SEQUENCE [LARGE SCALE GENOMIC DNA]</scope>
</reference>
<accession>A0ABP0LWR0</accession>